<accession>A0ABY1PYI7</accession>
<keyword evidence="1" id="KW-0732">Signal</keyword>
<evidence type="ECO:0000313" key="3">
    <source>
        <dbReference type="Proteomes" id="UP001158067"/>
    </source>
</evidence>
<proteinExistence type="predicted"/>
<dbReference type="EMBL" id="FXUG01000002">
    <property type="protein sequence ID" value="SMP47984.1"/>
    <property type="molecule type" value="Genomic_DNA"/>
</dbReference>
<protein>
    <recommendedName>
        <fullName evidence="4">Pectate lyase superfamily protein domain-containing protein</fullName>
    </recommendedName>
</protein>
<feature type="chain" id="PRO_5045188203" description="Pectate lyase superfamily protein domain-containing protein" evidence="1">
    <location>
        <begin position="23"/>
        <end position="479"/>
    </location>
</feature>
<comment type="caution">
    <text evidence="2">The sequence shown here is derived from an EMBL/GenBank/DDBJ whole genome shotgun (WGS) entry which is preliminary data.</text>
</comment>
<gene>
    <name evidence="2" type="ORF">SAMN06265222_102371</name>
</gene>
<evidence type="ECO:0000313" key="2">
    <source>
        <dbReference type="EMBL" id="SMP47984.1"/>
    </source>
</evidence>
<evidence type="ECO:0000256" key="1">
    <source>
        <dbReference type="SAM" id="SignalP"/>
    </source>
</evidence>
<dbReference type="InterPro" id="IPR012334">
    <property type="entry name" value="Pectin_lyas_fold"/>
</dbReference>
<reference evidence="2 3" key="1">
    <citation type="submission" date="2017-05" db="EMBL/GenBank/DDBJ databases">
        <authorList>
            <person name="Varghese N."/>
            <person name="Submissions S."/>
        </authorList>
    </citation>
    <scope>NUCLEOTIDE SEQUENCE [LARGE SCALE GENOMIC DNA]</scope>
    <source>
        <strain evidence="2 3">DSM 25457</strain>
    </source>
</reference>
<keyword evidence="3" id="KW-1185">Reference proteome</keyword>
<dbReference type="SUPFAM" id="SSF51126">
    <property type="entry name" value="Pectin lyase-like"/>
    <property type="match status" value="1"/>
</dbReference>
<sequence length="479" mass="52979">MNRFLIAVALFINTVVCFSVRAESHLTVGFVNAAEYGFSPSASGIDNTQALQQAVDQGGTIMVSQPGTYAIAGTVYIGSHTSLVFGNNVFLKKVNEQGAFTHVLLNKGALTKTTDENITVKGLHIIVNGVDKGFTEVYGLRGHLAFFYVKDLRIERFRCMDLARTQFCIHVCNFEDLIINDVIIKGQKDGIHLGRGKRFTISNGVFQTFDDAIALNAHDYSSSNPELGWIEDGVVEKCYDLDQPNTTGYFCRILAGAWIDWKQAMEVQQSDTVVSNGRLYRVQAQADGTVYTSQTQPTHDSGSQVLDGINWGVVQNDVTYTAGVRNVVFRDIFLQKPRTGFSVHFDNDKYSRSYYPGAPVVQQEQLLFDNIRVLHKGNTDLFSIGTPVDVLTITNCSLRNNKIRFRGNKAMADYGKTQINITGCVFQHDGEMALVTNTVDRKEIYLQTASNTVLNADFKATIEPGSGNIVVRSDLPGLE</sequence>
<name>A0ABY1PYI7_9BACT</name>
<dbReference type="RefSeq" id="WP_283431684.1">
    <property type="nucleotide sequence ID" value="NZ_FXUG01000002.1"/>
</dbReference>
<organism evidence="2 3">
    <name type="scientific">Neorhodopirellula lusitana</name>
    <dbReference type="NCBI Taxonomy" id="445327"/>
    <lineage>
        <taxon>Bacteria</taxon>
        <taxon>Pseudomonadati</taxon>
        <taxon>Planctomycetota</taxon>
        <taxon>Planctomycetia</taxon>
        <taxon>Pirellulales</taxon>
        <taxon>Pirellulaceae</taxon>
        <taxon>Neorhodopirellula</taxon>
    </lineage>
</organism>
<dbReference type="Gene3D" id="2.160.20.10">
    <property type="entry name" value="Single-stranded right-handed beta-helix, Pectin lyase-like"/>
    <property type="match status" value="1"/>
</dbReference>
<evidence type="ECO:0008006" key="4">
    <source>
        <dbReference type="Google" id="ProtNLM"/>
    </source>
</evidence>
<dbReference type="InterPro" id="IPR011050">
    <property type="entry name" value="Pectin_lyase_fold/virulence"/>
</dbReference>
<dbReference type="Proteomes" id="UP001158067">
    <property type="component" value="Unassembled WGS sequence"/>
</dbReference>
<feature type="signal peptide" evidence="1">
    <location>
        <begin position="1"/>
        <end position="22"/>
    </location>
</feature>